<evidence type="ECO:0000313" key="2">
    <source>
        <dbReference type="Proteomes" id="UP000053237"/>
    </source>
</evidence>
<organism evidence="1 2">
    <name type="scientific">Albugo candida</name>
    <dbReference type="NCBI Taxonomy" id="65357"/>
    <lineage>
        <taxon>Eukaryota</taxon>
        <taxon>Sar</taxon>
        <taxon>Stramenopiles</taxon>
        <taxon>Oomycota</taxon>
        <taxon>Peronosporomycetes</taxon>
        <taxon>Albuginales</taxon>
        <taxon>Albuginaceae</taxon>
        <taxon>Albugo</taxon>
    </lineage>
</organism>
<evidence type="ECO:0000313" key="1">
    <source>
        <dbReference type="EMBL" id="CCI43127.1"/>
    </source>
</evidence>
<name>A0A024G9W6_9STRA</name>
<sequence length="353" mass="40015">MKAFSLKTYAALALGAFQARHYFVAATLDLTVIIWPELSFENGRLSIDQKEKYTVSIHSDHIIGRSALTSFMNLVRGSTSQSKGIMRYDANDQLSQPLLEEPGTAEYHLAHDVEDQSSIWKYATPKTEDLIKVSHTTSWTLPGFGLEEWFEVKLLYAYDGVFFMQHKAYVDRHEGLYTYTWTTDKKYTLKLGGSEKLLASNPLEDRLSQATLVYDGDMCYSNNVRLDLDINTISIPTILYKRIEKSLTELGCRKAGVNEHFLSKGLSSDKLNPSKGSRMTISVRYFGLPTIPIDLSAYTVTDKKSWTAMFLESKDSALVFGAPILQQYSITIHKTKSEKLHYFHLARDPVSLE</sequence>
<reference evidence="1 2" key="1">
    <citation type="submission" date="2012-05" db="EMBL/GenBank/DDBJ databases">
        <title>Recombination and specialization in a pathogen metapopulation.</title>
        <authorList>
            <person name="Gardiner A."/>
            <person name="Kemen E."/>
            <person name="Schultz-Larsen T."/>
            <person name="MacLean D."/>
            <person name="Van Oosterhout C."/>
            <person name="Jones J.D.G."/>
        </authorList>
    </citation>
    <scope>NUCLEOTIDE SEQUENCE [LARGE SCALE GENOMIC DNA]</scope>
    <source>
        <strain evidence="1 2">Ac Nc2</strain>
    </source>
</reference>
<comment type="caution">
    <text evidence="1">The sequence shown here is derived from an EMBL/GenBank/DDBJ whole genome shotgun (WGS) entry which is preliminary data.</text>
</comment>
<accession>A0A024G9W6</accession>
<gene>
    <name evidence="1" type="ORF">BN9_039110</name>
</gene>
<dbReference type="Proteomes" id="UP000053237">
    <property type="component" value="Unassembled WGS sequence"/>
</dbReference>
<dbReference type="InParanoid" id="A0A024G9W6"/>
<protein>
    <recommendedName>
        <fullName evidence="3">Peptidase A1 domain-containing protein</fullName>
    </recommendedName>
</protein>
<proteinExistence type="predicted"/>
<dbReference type="AlphaFoldDB" id="A0A024G9W6"/>
<evidence type="ECO:0008006" key="3">
    <source>
        <dbReference type="Google" id="ProtNLM"/>
    </source>
</evidence>
<dbReference type="EMBL" id="CAIX01000044">
    <property type="protein sequence ID" value="CCI43127.1"/>
    <property type="molecule type" value="Genomic_DNA"/>
</dbReference>
<keyword evidence="2" id="KW-1185">Reference proteome</keyword>